<protein>
    <submittedName>
        <fullName evidence="1">Uncharacterized protein</fullName>
    </submittedName>
</protein>
<reference evidence="1" key="1">
    <citation type="submission" date="2023-03" db="EMBL/GenBank/DDBJ databases">
        <title>Massive genome expansion in bonnet fungi (Mycena s.s.) driven by repeated elements and novel gene families across ecological guilds.</title>
        <authorList>
            <consortium name="Lawrence Berkeley National Laboratory"/>
            <person name="Harder C.B."/>
            <person name="Miyauchi S."/>
            <person name="Viragh M."/>
            <person name="Kuo A."/>
            <person name="Thoen E."/>
            <person name="Andreopoulos B."/>
            <person name="Lu D."/>
            <person name="Skrede I."/>
            <person name="Drula E."/>
            <person name="Henrissat B."/>
            <person name="Morin E."/>
            <person name="Kohler A."/>
            <person name="Barry K."/>
            <person name="LaButti K."/>
            <person name="Morin E."/>
            <person name="Salamov A."/>
            <person name="Lipzen A."/>
            <person name="Mereny Z."/>
            <person name="Hegedus B."/>
            <person name="Baldrian P."/>
            <person name="Stursova M."/>
            <person name="Weitz H."/>
            <person name="Taylor A."/>
            <person name="Grigoriev I.V."/>
            <person name="Nagy L.G."/>
            <person name="Martin F."/>
            <person name="Kauserud H."/>
        </authorList>
    </citation>
    <scope>NUCLEOTIDE SEQUENCE</scope>
    <source>
        <strain evidence="1">CBHHK200</strain>
    </source>
</reference>
<organism evidence="1 2">
    <name type="scientific">Mycena alexandri</name>
    <dbReference type="NCBI Taxonomy" id="1745969"/>
    <lineage>
        <taxon>Eukaryota</taxon>
        <taxon>Fungi</taxon>
        <taxon>Dikarya</taxon>
        <taxon>Basidiomycota</taxon>
        <taxon>Agaricomycotina</taxon>
        <taxon>Agaricomycetes</taxon>
        <taxon>Agaricomycetidae</taxon>
        <taxon>Agaricales</taxon>
        <taxon>Marasmiineae</taxon>
        <taxon>Mycenaceae</taxon>
        <taxon>Mycena</taxon>
    </lineage>
</organism>
<dbReference type="EMBL" id="JARJCM010000114">
    <property type="protein sequence ID" value="KAJ7028258.1"/>
    <property type="molecule type" value="Genomic_DNA"/>
</dbReference>
<name>A0AAD6SIL1_9AGAR</name>
<keyword evidence="2" id="KW-1185">Reference proteome</keyword>
<sequence length="439" mass="49285">MDLVRYEGPFTTRYVPSEMVSAILGMFRERDGSYTLAEYYAARANILRTTHRRFIVNHPSFWQHILVDSRTSLGFLQFCLNQIAGRDFHLEVWFSDVHAFPRTARHGGVERFIVKTMRLIASVFDRCVSLRIHAASTHIVTCVMGCFCEFTPAKLKSIITVYNIVDYLQYDPARFNQLEFQVAPPFRHTCPPAVSLVLTTGANIYPSVVYTSSSEPGVVITCPHDLLPTWWELTSLIASAPLVRHLVLTDIACAALPSPMVVSPPFTSIRSLSVAFNGNFEMAETLARLIFTDLDSVKFTIENQADMECMAMCSTLLASVLEVVIAGDCPNAQGLCQLFRWMHHVKILNLSGASVSIWNEFHAASSILVQHPTNHYACPHLNHLFVPNISLKSVKRLLRIRTRSNYSTLSSVIMPDKAAPFSDKLLGWFGRRGVDVNVI</sequence>
<accession>A0AAD6SIL1</accession>
<evidence type="ECO:0000313" key="1">
    <source>
        <dbReference type="EMBL" id="KAJ7028258.1"/>
    </source>
</evidence>
<dbReference type="AlphaFoldDB" id="A0AAD6SIL1"/>
<evidence type="ECO:0000313" key="2">
    <source>
        <dbReference type="Proteomes" id="UP001218188"/>
    </source>
</evidence>
<dbReference type="Proteomes" id="UP001218188">
    <property type="component" value="Unassembled WGS sequence"/>
</dbReference>
<comment type="caution">
    <text evidence="1">The sequence shown here is derived from an EMBL/GenBank/DDBJ whole genome shotgun (WGS) entry which is preliminary data.</text>
</comment>
<proteinExistence type="predicted"/>
<gene>
    <name evidence="1" type="ORF">C8F04DRAFT_1266156</name>
</gene>